<dbReference type="EMBL" id="BARU01011268">
    <property type="protein sequence ID" value="GAH43188.1"/>
    <property type="molecule type" value="Genomic_DNA"/>
</dbReference>
<comment type="caution">
    <text evidence="1">The sequence shown here is derived from an EMBL/GenBank/DDBJ whole genome shotgun (WGS) entry which is preliminary data.</text>
</comment>
<feature type="non-terminal residue" evidence="1">
    <location>
        <position position="1"/>
    </location>
</feature>
<gene>
    <name evidence="1" type="ORF">S03H2_21209</name>
</gene>
<dbReference type="AlphaFoldDB" id="X1HCZ2"/>
<protein>
    <submittedName>
        <fullName evidence="1">Uncharacterized protein</fullName>
    </submittedName>
</protein>
<evidence type="ECO:0000313" key="1">
    <source>
        <dbReference type="EMBL" id="GAH43188.1"/>
    </source>
</evidence>
<accession>X1HCZ2</accession>
<proteinExistence type="predicted"/>
<sequence>DRQSENIKQFLTSVGFKIIRLEAQLKNGDWSNMAVRCQK</sequence>
<organism evidence="1">
    <name type="scientific">marine sediment metagenome</name>
    <dbReference type="NCBI Taxonomy" id="412755"/>
    <lineage>
        <taxon>unclassified sequences</taxon>
        <taxon>metagenomes</taxon>
        <taxon>ecological metagenomes</taxon>
    </lineage>
</organism>
<name>X1HCZ2_9ZZZZ</name>
<reference evidence="1" key="1">
    <citation type="journal article" date="2014" name="Front. Microbiol.">
        <title>High frequency of phylogenetically diverse reductive dehalogenase-homologous genes in deep subseafloor sedimentary metagenomes.</title>
        <authorList>
            <person name="Kawai M."/>
            <person name="Futagami T."/>
            <person name="Toyoda A."/>
            <person name="Takaki Y."/>
            <person name="Nishi S."/>
            <person name="Hori S."/>
            <person name="Arai W."/>
            <person name="Tsubouchi T."/>
            <person name="Morono Y."/>
            <person name="Uchiyama I."/>
            <person name="Ito T."/>
            <person name="Fujiyama A."/>
            <person name="Inagaki F."/>
            <person name="Takami H."/>
        </authorList>
    </citation>
    <scope>NUCLEOTIDE SEQUENCE</scope>
    <source>
        <strain evidence="1">Expedition CK06-06</strain>
    </source>
</reference>